<name>A0A7S0CC68_9STRA</name>
<gene>
    <name evidence="2" type="ORF">PINE0816_LOCUS14613</name>
</gene>
<feature type="compositionally biased region" description="Acidic residues" evidence="1">
    <location>
        <begin position="84"/>
        <end position="93"/>
    </location>
</feature>
<proteinExistence type="predicted"/>
<feature type="region of interest" description="Disordered" evidence="1">
    <location>
        <begin position="79"/>
        <end position="99"/>
    </location>
</feature>
<sequence>MNITKVLIDAGDYDEEVFPLAKALDPEQHLEESIKIGNELLDKIPGPNEMDVHGQNIFYRRGLDRLKARATIIDSVNRAQRNNDDDDDDETYDESGVRESKTLNQLYNNKVGDESGGFTTGCMSIGVMFDKTVEELLMSMGDVQKSLNEIQRVFAIDGIEENGIGIGVDNFAETLFSEMSEVKKIQVKEAIKSELLLNELDGICGVD</sequence>
<reference evidence="2" key="1">
    <citation type="submission" date="2021-01" db="EMBL/GenBank/DDBJ databases">
        <authorList>
            <person name="Corre E."/>
            <person name="Pelletier E."/>
            <person name="Niang G."/>
            <person name="Scheremetjew M."/>
            <person name="Finn R."/>
            <person name="Kale V."/>
            <person name="Holt S."/>
            <person name="Cochrane G."/>
            <person name="Meng A."/>
            <person name="Brown T."/>
            <person name="Cohen L."/>
        </authorList>
    </citation>
    <scope>NUCLEOTIDE SEQUENCE</scope>
    <source>
        <strain evidence="2">CCAP1064/1</strain>
    </source>
</reference>
<dbReference type="EMBL" id="HBEL01031278">
    <property type="protein sequence ID" value="CAD8418478.1"/>
    <property type="molecule type" value="Transcribed_RNA"/>
</dbReference>
<organism evidence="2">
    <name type="scientific">Proboscia inermis</name>
    <dbReference type="NCBI Taxonomy" id="420281"/>
    <lineage>
        <taxon>Eukaryota</taxon>
        <taxon>Sar</taxon>
        <taxon>Stramenopiles</taxon>
        <taxon>Ochrophyta</taxon>
        <taxon>Bacillariophyta</taxon>
        <taxon>Coscinodiscophyceae</taxon>
        <taxon>Rhizosoleniophycidae</taxon>
        <taxon>Rhizosoleniales</taxon>
        <taxon>Rhizosoleniaceae</taxon>
        <taxon>Proboscia</taxon>
    </lineage>
</organism>
<evidence type="ECO:0000256" key="1">
    <source>
        <dbReference type="SAM" id="MobiDB-lite"/>
    </source>
</evidence>
<protein>
    <submittedName>
        <fullName evidence="2">Uncharacterized protein</fullName>
    </submittedName>
</protein>
<evidence type="ECO:0000313" key="2">
    <source>
        <dbReference type="EMBL" id="CAD8418478.1"/>
    </source>
</evidence>
<dbReference type="AlphaFoldDB" id="A0A7S0CC68"/>
<accession>A0A7S0CC68</accession>